<dbReference type="GO" id="GO:0005886">
    <property type="term" value="C:plasma membrane"/>
    <property type="evidence" value="ECO:0007669"/>
    <property type="project" value="UniProtKB-SubCell"/>
</dbReference>
<dbReference type="Proteomes" id="UP000682308">
    <property type="component" value="Unassembled WGS sequence"/>
</dbReference>
<feature type="transmembrane region" description="Helical" evidence="6">
    <location>
        <begin position="55"/>
        <end position="73"/>
    </location>
</feature>
<proteinExistence type="predicted"/>
<dbReference type="SUPFAM" id="SSF103473">
    <property type="entry name" value="MFS general substrate transporter"/>
    <property type="match status" value="2"/>
</dbReference>
<accession>A0A941FCQ1</accession>
<feature type="transmembrane region" description="Helical" evidence="6">
    <location>
        <begin position="265"/>
        <end position="283"/>
    </location>
</feature>
<keyword evidence="2" id="KW-0813">Transport</keyword>
<feature type="transmembrane region" description="Helical" evidence="6">
    <location>
        <begin position="167"/>
        <end position="190"/>
    </location>
</feature>
<feature type="transmembrane region" description="Helical" evidence="6">
    <location>
        <begin position="401"/>
        <end position="420"/>
    </location>
</feature>
<dbReference type="InterPro" id="IPR020846">
    <property type="entry name" value="MFS_dom"/>
</dbReference>
<keyword evidence="3 6" id="KW-0812">Transmembrane</keyword>
<evidence type="ECO:0000256" key="4">
    <source>
        <dbReference type="ARBA" id="ARBA00022989"/>
    </source>
</evidence>
<gene>
    <name evidence="8" type="ORF">KEF29_06260</name>
</gene>
<dbReference type="AlphaFoldDB" id="A0A941FCQ1"/>
<protein>
    <submittedName>
        <fullName evidence="8">MFS transporter</fullName>
    </submittedName>
</protein>
<feature type="transmembrane region" description="Helical" evidence="6">
    <location>
        <begin position="366"/>
        <end position="389"/>
    </location>
</feature>
<evidence type="ECO:0000313" key="9">
    <source>
        <dbReference type="Proteomes" id="UP000682308"/>
    </source>
</evidence>
<feature type="transmembrane region" description="Helical" evidence="6">
    <location>
        <begin position="445"/>
        <end position="467"/>
    </location>
</feature>
<feature type="transmembrane region" description="Helical" evidence="6">
    <location>
        <begin position="340"/>
        <end position="360"/>
    </location>
</feature>
<evidence type="ECO:0000256" key="2">
    <source>
        <dbReference type="ARBA" id="ARBA00022448"/>
    </source>
</evidence>
<reference evidence="8 9" key="1">
    <citation type="submission" date="2021-04" db="EMBL/GenBank/DDBJ databases">
        <title>Characterization of the biosynthetic gene cluster of new lipopeptides with antitumor activity in the genome of the marine Streptomyces PHM034.</title>
        <authorList>
            <person name="Ceniceros A."/>
            <person name="Canedo L."/>
            <person name="Mendez C."/>
            <person name="Olano C."/>
            <person name="Schleissner C."/>
            <person name="Cuevas C."/>
            <person name="De La Calle F."/>
            <person name="Salas J.A."/>
        </authorList>
    </citation>
    <scope>NUCLEOTIDE SEQUENCE [LARGE SCALE GENOMIC DNA]</scope>
    <source>
        <strain evidence="8 9">PHM034</strain>
    </source>
</reference>
<evidence type="ECO:0000256" key="6">
    <source>
        <dbReference type="SAM" id="Phobius"/>
    </source>
</evidence>
<comment type="caution">
    <text evidence="8">The sequence shown here is derived from an EMBL/GenBank/DDBJ whole genome shotgun (WGS) entry which is preliminary data.</text>
</comment>
<name>A0A941FCQ1_9ACTN</name>
<dbReference type="PROSITE" id="PS50850">
    <property type="entry name" value="MFS"/>
    <property type="match status" value="1"/>
</dbReference>
<evidence type="ECO:0000256" key="1">
    <source>
        <dbReference type="ARBA" id="ARBA00004429"/>
    </source>
</evidence>
<feature type="transmembrane region" description="Helical" evidence="6">
    <location>
        <begin position="137"/>
        <end position="155"/>
    </location>
</feature>
<dbReference type="InterPro" id="IPR011701">
    <property type="entry name" value="MFS"/>
</dbReference>
<feature type="domain" description="Major facilitator superfamily (MFS) profile" evidence="7">
    <location>
        <begin position="17"/>
        <end position="471"/>
    </location>
</feature>
<dbReference type="GO" id="GO:0022857">
    <property type="term" value="F:transmembrane transporter activity"/>
    <property type="evidence" value="ECO:0007669"/>
    <property type="project" value="InterPro"/>
</dbReference>
<comment type="subcellular location">
    <subcellularLocation>
        <location evidence="1">Cell inner membrane</location>
        <topology evidence="1">Multi-pass membrane protein</topology>
    </subcellularLocation>
</comment>
<sequence>MEKPAPVAPEHRWSKRLIVWAAVLTLANVLADVAIGSPMMVLPQLLEHFDTDQAAWLNASAMLAGALWSPLLAKSSDIFGKRRILIGTLLLACAGALVCLVAPNVWIFLVGRFLQGAAFAAVFITVALARQICTPRVAMALVGLVTSGSSAVGIVEPFLMKPVIDVFGYRSVFIVAALLAAAAALCVRSFIPESPVRGTGRIDVGGAFLLGGGLGAVLAYTSLGSDLGWLSPGMIALLVAGAAALAGWAFLALRVDEPVIDIRALSRPILLTLLALVLAAGSFRSMLQLTSIIAQVPPGLGLGYGLGDGEAVAVLLATPNLGIVIGGTCAGWIAGRFGPALPLLGGIAVGTVAAFAMLAGVSVLPLAIACGAMLGMAAGAIGASGYNLATSVEAPERQGTIAGLVSVVLALGSVVFNFAGGEVLKATEIPGTVADGAPVSTATGVHLYVAMAGVLFVLAAVPAIMLARDRFAAPPVLPRPRR</sequence>
<dbReference type="InterPro" id="IPR036259">
    <property type="entry name" value="MFS_trans_sf"/>
</dbReference>
<feature type="transmembrane region" description="Helical" evidence="6">
    <location>
        <begin position="113"/>
        <end position="130"/>
    </location>
</feature>
<evidence type="ECO:0000259" key="7">
    <source>
        <dbReference type="PROSITE" id="PS50850"/>
    </source>
</evidence>
<dbReference type="PANTHER" id="PTHR23501:SF191">
    <property type="entry name" value="VACUOLAR BASIC AMINO ACID TRANSPORTER 4"/>
    <property type="match status" value="1"/>
</dbReference>
<evidence type="ECO:0000256" key="5">
    <source>
        <dbReference type="ARBA" id="ARBA00023136"/>
    </source>
</evidence>
<keyword evidence="5 6" id="KW-0472">Membrane</keyword>
<feature type="transmembrane region" description="Helical" evidence="6">
    <location>
        <begin position="229"/>
        <end position="253"/>
    </location>
</feature>
<evidence type="ECO:0000256" key="3">
    <source>
        <dbReference type="ARBA" id="ARBA00022692"/>
    </source>
</evidence>
<dbReference type="Gene3D" id="1.20.1250.20">
    <property type="entry name" value="MFS general substrate transporter like domains"/>
    <property type="match status" value="2"/>
</dbReference>
<keyword evidence="9" id="KW-1185">Reference proteome</keyword>
<evidence type="ECO:0000313" key="8">
    <source>
        <dbReference type="EMBL" id="MBR8639055.1"/>
    </source>
</evidence>
<dbReference type="EMBL" id="JAGTPG010000001">
    <property type="protein sequence ID" value="MBR8639055.1"/>
    <property type="molecule type" value="Genomic_DNA"/>
</dbReference>
<feature type="transmembrane region" description="Helical" evidence="6">
    <location>
        <begin position="311"/>
        <end position="333"/>
    </location>
</feature>
<dbReference type="PANTHER" id="PTHR23501">
    <property type="entry name" value="MAJOR FACILITATOR SUPERFAMILY"/>
    <property type="match status" value="1"/>
</dbReference>
<feature type="transmembrane region" description="Helical" evidence="6">
    <location>
        <begin position="202"/>
        <end position="223"/>
    </location>
</feature>
<feature type="transmembrane region" description="Helical" evidence="6">
    <location>
        <begin position="85"/>
        <end position="107"/>
    </location>
</feature>
<dbReference type="Pfam" id="PF07690">
    <property type="entry name" value="MFS_1"/>
    <property type="match status" value="1"/>
</dbReference>
<organism evidence="8 9">
    <name type="scientific">Streptomyces tuirus</name>
    <dbReference type="NCBI Taxonomy" id="68278"/>
    <lineage>
        <taxon>Bacteria</taxon>
        <taxon>Bacillati</taxon>
        <taxon>Actinomycetota</taxon>
        <taxon>Actinomycetes</taxon>
        <taxon>Kitasatosporales</taxon>
        <taxon>Streptomycetaceae</taxon>
        <taxon>Streptomyces</taxon>
    </lineage>
</organism>
<keyword evidence="4 6" id="KW-1133">Transmembrane helix</keyword>